<keyword evidence="4" id="KW-1185">Reference proteome</keyword>
<dbReference type="EMBL" id="CP034562">
    <property type="protein sequence ID" value="AZQ64078.1"/>
    <property type="molecule type" value="Genomic_DNA"/>
</dbReference>
<dbReference type="PANTHER" id="PTHR35526">
    <property type="entry name" value="ANTI-SIGMA-F FACTOR RSBW-RELATED"/>
    <property type="match status" value="1"/>
</dbReference>
<dbReference type="SUPFAM" id="SSF55874">
    <property type="entry name" value="ATPase domain of HSP90 chaperone/DNA topoisomerase II/histidine kinase"/>
    <property type="match status" value="1"/>
</dbReference>
<dbReference type="Pfam" id="PF13581">
    <property type="entry name" value="HATPase_c_2"/>
    <property type="match status" value="1"/>
</dbReference>
<dbReference type="GO" id="GO:0005524">
    <property type="term" value="F:ATP binding"/>
    <property type="evidence" value="ECO:0007669"/>
    <property type="project" value="UniProtKB-KW"/>
</dbReference>
<dbReference type="PANTHER" id="PTHR35526:SF3">
    <property type="entry name" value="ANTI-SIGMA-F FACTOR RSBW"/>
    <property type="match status" value="1"/>
</dbReference>
<accession>A0A3Q9FNA7</accession>
<dbReference type="GO" id="GO:0004674">
    <property type="term" value="F:protein serine/threonine kinase activity"/>
    <property type="evidence" value="ECO:0007669"/>
    <property type="project" value="UniProtKB-KW"/>
</dbReference>
<dbReference type="KEGG" id="fll:EI427_18135"/>
<dbReference type="InterPro" id="IPR003594">
    <property type="entry name" value="HATPase_dom"/>
</dbReference>
<evidence type="ECO:0000313" key="4">
    <source>
        <dbReference type="Proteomes" id="UP000267268"/>
    </source>
</evidence>
<dbReference type="CDD" id="cd16936">
    <property type="entry name" value="HATPase_RsbW-like"/>
    <property type="match status" value="1"/>
</dbReference>
<keyword evidence="3" id="KW-0547">Nucleotide-binding</keyword>
<organism evidence="3 4">
    <name type="scientific">Flammeovirga pectinis</name>
    <dbReference type="NCBI Taxonomy" id="2494373"/>
    <lineage>
        <taxon>Bacteria</taxon>
        <taxon>Pseudomonadati</taxon>
        <taxon>Bacteroidota</taxon>
        <taxon>Cytophagia</taxon>
        <taxon>Cytophagales</taxon>
        <taxon>Flammeovirgaceae</taxon>
        <taxon>Flammeovirga</taxon>
    </lineage>
</organism>
<dbReference type="Gene3D" id="3.30.565.10">
    <property type="entry name" value="Histidine kinase-like ATPase, C-terminal domain"/>
    <property type="match status" value="1"/>
</dbReference>
<evidence type="ECO:0000256" key="1">
    <source>
        <dbReference type="ARBA" id="ARBA00022527"/>
    </source>
</evidence>
<evidence type="ECO:0000313" key="3">
    <source>
        <dbReference type="EMBL" id="AZQ64078.1"/>
    </source>
</evidence>
<dbReference type="AlphaFoldDB" id="A0A3Q9FNA7"/>
<dbReference type="Proteomes" id="UP000267268">
    <property type="component" value="Chromosome 1"/>
</dbReference>
<feature type="domain" description="Histidine kinase/HSP90-like ATPase" evidence="2">
    <location>
        <begin position="9"/>
        <end position="131"/>
    </location>
</feature>
<gene>
    <name evidence="3" type="ORF">EI427_18135</name>
</gene>
<evidence type="ECO:0000259" key="2">
    <source>
        <dbReference type="Pfam" id="PF13581"/>
    </source>
</evidence>
<dbReference type="RefSeq" id="WP_126617416.1">
    <property type="nucleotide sequence ID" value="NZ_CP034562.1"/>
</dbReference>
<reference evidence="3 4" key="1">
    <citation type="submission" date="2018-12" db="EMBL/GenBank/DDBJ databases">
        <title>Flammeovirga pectinis sp. nov., isolated from the gut of the Korean scallop, Patinopecten yessoensis.</title>
        <authorList>
            <person name="Bae J.-W."/>
            <person name="Jeong Y.-S."/>
            <person name="Kang W."/>
        </authorList>
    </citation>
    <scope>NUCLEOTIDE SEQUENCE [LARGE SCALE GENOMIC DNA]</scope>
    <source>
        <strain evidence="3 4">L12M1</strain>
    </source>
</reference>
<proteinExistence type="predicted"/>
<dbReference type="InterPro" id="IPR050267">
    <property type="entry name" value="Anti-sigma-factor_SerPK"/>
</dbReference>
<dbReference type="InterPro" id="IPR036890">
    <property type="entry name" value="HATPase_C_sf"/>
</dbReference>
<protein>
    <submittedName>
        <fullName evidence="3">ATP-binding protein</fullName>
    </submittedName>
</protein>
<keyword evidence="1" id="KW-0723">Serine/threonine-protein kinase</keyword>
<keyword evidence="1" id="KW-0808">Transferase</keyword>
<keyword evidence="1" id="KW-0418">Kinase</keyword>
<dbReference type="OrthoDB" id="9792240at2"/>
<keyword evidence="3" id="KW-0067">ATP-binding</keyword>
<name>A0A3Q9FNA7_9BACT</name>
<sequence length="136" mass="15203">MFRTKVNCETANLHTIREFILSSLEGYSVPISKRDMIVVAVDEVCANRMIHSNNCDATKEIEVTVTTTIDTKGVVIEIKDDGEAFDIKAYQSPTINDVIKEHRKGGMGLRLVKNIMDAVQVVQVGDHQVCRLVKQL</sequence>